<feature type="compositionally biased region" description="Polar residues" evidence="1">
    <location>
        <begin position="21"/>
        <end position="33"/>
    </location>
</feature>
<dbReference type="Pfam" id="PF17921">
    <property type="entry name" value="Integrase_H2C2"/>
    <property type="match status" value="1"/>
</dbReference>
<feature type="domain" description="Integrase zinc-binding" evidence="2">
    <location>
        <begin position="158"/>
        <end position="211"/>
    </location>
</feature>
<dbReference type="Proteomes" id="UP001231189">
    <property type="component" value="Unassembled WGS sequence"/>
</dbReference>
<sequence>MPDFDRPFIVDSDASGRGSAPSFTRATGRSPTSAGRLLHATSSLRPAVDGATTPVDQQAVWLRLHGGVPSGRLNTVADALSRRDADPDTAEGVSEGRLLCIRSGPSFALFDRVRQATASAPDAQLLRQQLDAGELDDPWRFVDGLLLHGRRVFVPDHDDLRHQVLLLAHSASHEGFQKTLHRLRADFYVPGDRAMVQDWVRSCETCQRNKTETLRPAGVLQPLDVPSQVWADISMDFIEGLSEEEATWEPREAFQQHYPDYQLEDELFAQAERDVMTGLVYRWRGPTGPAGQA</sequence>
<dbReference type="InterPro" id="IPR041588">
    <property type="entry name" value="Integrase_H2C2"/>
</dbReference>
<evidence type="ECO:0000313" key="3">
    <source>
        <dbReference type="EMBL" id="KAK1603330.1"/>
    </source>
</evidence>
<keyword evidence="4" id="KW-1185">Reference proteome</keyword>
<dbReference type="AlphaFoldDB" id="A0AAD8QIE5"/>
<protein>
    <recommendedName>
        <fullName evidence="2">Integrase zinc-binding domain-containing protein</fullName>
    </recommendedName>
</protein>
<gene>
    <name evidence="3" type="ORF">QYE76_016393</name>
</gene>
<proteinExistence type="predicted"/>
<reference evidence="3" key="1">
    <citation type="submission" date="2023-07" db="EMBL/GenBank/DDBJ databases">
        <title>A chromosome-level genome assembly of Lolium multiflorum.</title>
        <authorList>
            <person name="Chen Y."/>
            <person name="Copetti D."/>
            <person name="Kolliker R."/>
            <person name="Studer B."/>
        </authorList>
    </citation>
    <scope>NUCLEOTIDE SEQUENCE</scope>
    <source>
        <strain evidence="3">02402/16</strain>
        <tissue evidence="3">Leaf</tissue>
    </source>
</reference>
<evidence type="ECO:0000256" key="1">
    <source>
        <dbReference type="SAM" id="MobiDB-lite"/>
    </source>
</evidence>
<feature type="region of interest" description="Disordered" evidence="1">
    <location>
        <begin position="1"/>
        <end position="34"/>
    </location>
</feature>
<name>A0AAD8QIE5_LOLMU</name>
<organism evidence="3 4">
    <name type="scientific">Lolium multiflorum</name>
    <name type="common">Italian ryegrass</name>
    <name type="synonym">Lolium perenne subsp. multiflorum</name>
    <dbReference type="NCBI Taxonomy" id="4521"/>
    <lineage>
        <taxon>Eukaryota</taxon>
        <taxon>Viridiplantae</taxon>
        <taxon>Streptophyta</taxon>
        <taxon>Embryophyta</taxon>
        <taxon>Tracheophyta</taxon>
        <taxon>Spermatophyta</taxon>
        <taxon>Magnoliopsida</taxon>
        <taxon>Liliopsida</taxon>
        <taxon>Poales</taxon>
        <taxon>Poaceae</taxon>
        <taxon>BOP clade</taxon>
        <taxon>Pooideae</taxon>
        <taxon>Poodae</taxon>
        <taxon>Poeae</taxon>
        <taxon>Poeae Chloroplast Group 2 (Poeae type)</taxon>
        <taxon>Loliodinae</taxon>
        <taxon>Loliinae</taxon>
        <taxon>Lolium</taxon>
    </lineage>
</organism>
<dbReference type="InterPro" id="IPR050951">
    <property type="entry name" value="Retrovirus_Pol_polyprotein"/>
</dbReference>
<dbReference type="Gene3D" id="1.10.340.70">
    <property type="match status" value="1"/>
</dbReference>
<dbReference type="PANTHER" id="PTHR37984:SF5">
    <property type="entry name" value="PROTEIN NYNRIN-LIKE"/>
    <property type="match status" value="1"/>
</dbReference>
<dbReference type="PANTHER" id="PTHR37984">
    <property type="entry name" value="PROTEIN CBG26694"/>
    <property type="match status" value="1"/>
</dbReference>
<evidence type="ECO:0000259" key="2">
    <source>
        <dbReference type="Pfam" id="PF17921"/>
    </source>
</evidence>
<dbReference type="EMBL" id="JAUUTY010000074">
    <property type="protein sequence ID" value="KAK1603330.1"/>
    <property type="molecule type" value="Genomic_DNA"/>
</dbReference>
<comment type="caution">
    <text evidence="3">The sequence shown here is derived from an EMBL/GenBank/DDBJ whole genome shotgun (WGS) entry which is preliminary data.</text>
</comment>
<accession>A0AAD8QIE5</accession>
<evidence type="ECO:0000313" key="4">
    <source>
        <dbReference type="Proteomes" id="UP001231189"/>
    </source>
</evidence>